<keyword evidence="2" id="KW-1185">Reference proteome</keyword>
<reference evidence="1 2" key="1">
    <citation type="journal article" date="2012" name="PLoS Pathog.">
        <title>Comparative pathogenomics reveals horizontally acquired novel virulence genes in fungi infecting cereal hosts.</title>
        <authorList>
            <person name="Gardiner D.M."/>
            <person name="McDonald M.C."/>
            <person name="Covarelli L."/>
            <person name="Solomon P.S."/>
            <person name="Rusu A.G."/>
            <person name="Marshall M."/>
            <person name="Kazan K."/>
            <person name="Chakraborty S."/>
            <person name="McDonald B.A."/>
            <person name="Manners J.M."/>
        </authorList>
    </citation>
    <scope>NUCLEOTIDE SEQUENCE [LARGE SCALE GENOMIC DNA]</scope>
    <source>
        <strain evidence="1 2">CS3096</strain>
    </source>
</reference>
<proteinExistence type="predicted"/>
<protein>
    <submittedName>
        <fullName evidence="1">Uncharacterized protein</fullName>
    </submittedName>
</protein>
<dbReference type="RefSeq" id="XP_009256805.1">
    <property type="nucleotide sequence ID" value="XM_009258530.1"/>
</dbReference>
<gene>
    <name evidence="1" type="ORF">FPSE_05412</name>
</gene>
<dbReference type="Proteomes" id="UP000007978">
    <property type="component" value="Chromosome 1"/>
</dbReference>
<comment type="caution">
    <text evidence="1">The sequence shown here is derived from an EMBL/GenBank/DDBJ whole genome shotgun (WGS) entry which is preliminary data.</text>
</comment>
<dbReference type="GeneID" id="20364030"/>
<evidence type="ECO:0000313" key="1">
    <source>
        <dbReference type="EMBL" id="EKJ74405.1"/>
    </source>
</evidence>
<name>K3W0M4_FUSPC</name>
<evidence type="ECO:0000313" key="2">
    <source>
        <dbReference type="Proteomes" id="UP000007978"/>
    </source>
</evidence>
<dbReference type="eggNOG" id="ENOG502RJC8">
    <property type="taxonomic scope" value="Eukaryota"/>
</dbReference>
<organism evidence="1 2">
    <name type="scientific">Fusarium pseudograminearum (strain CS3096)</name>
    <name type="common">Wheat and barley crown-rot fungus</name>
    <dbReference type="NCBI Taxonomy" id="1028729"/>
    <lineage>
        <taxon>Eukaryota</taxon>
        <taxon>Fungi</taxon>
        <taxon>Dikarya</taxon>
        <taxon>Ascomycota</taxon>
        <taxon>Pezizomycotina</taxon>
        <taxon>Sordariomycetes</taxon>
        <taxon>Hypocreomycetidae</taxon>
        <taxon>Hypocreales</taxon>
        <taxon>Nectriaceae</taxon>
        <taxon>Fusarium</taxon>
    </lineage>
</organism>
<dbReference type="HOGENOM" id="CLU_016575_2_0_1"/>
<dbReference type="KEGG" id="fpu:FPSE_05412"/>
<accession>K3W0M4</accession>
<dbReference type="EMBL" id="AFNW01000110">
    <property type="protein sequence ID" value="EKJ74405.1"/>
    <property type="molecule type" value="Genomic_DNA"/>
</dbReference>
<dbReference type="OrthoDB" id="5153231at2759"/>
<sequence length="634" mass="73388">MIIIHDPDKTWLNPIPDFQVHRYEEKHRSNALFGSNAYKAYHFSCVKFTLPHWSQPGYRMDRDIWGATIQESIWETSLPSTERHRADWLSERFAHRMAYVSPYSMFSLKILRKIGRDCLREEAVMELKRLWLRKKKDPAAIHINVDETSTLWIRYIHIEGLKYVRSLSTEKLKDGEPLFTFNPYNKTAVSVFISSDRLGVRDIHIMRPEDTPTIQPTPGVGWNVHRLLTLPLCFKGHFDGLKIRRLRIPEFHHQDIEFSPSGRILHQTRFCDFLWSTIPKTLALFPFPGFHVRIDRNQNDGQQLSNIVQHIDFNKPGTSGYSFCGYRDALIEIIPNDSASLPFDIAHNEGGLFPLWWMYLSLDEGERISELWERIYFTGTQWCNTLILRTDGNRSLTLGPHLELDTLDDNAQKGATLCHALLRLPRSRPCRAFWANYQISKTWLFIENPAMYYIRPNYTPTNSPAASRSRYLLTSVKLEGVKEVTPCLSWREPEGPSKVMGLLLTYTDGTRRSMGQVRHDCMGAAMVVGLAECMWLGVPDINESQVNWTSETQRESNGLPGASSVHLSQPTMAEEAFRYLQVPWRGRLDWRFDSHQCHISHEDEDGGTVQDEQQEKYAQSCHLALRPEFVIFGS</sequence>
<dbReference type="AlphaFoldDB" id="K3W0M4"/>